<dbReference type="OrthoDB" id="9950305at2"/>
<dbReference type="AlphaFoldDB" id="A0A1I6JRL7"/>
<dbReference type="STRING" id="1526.SAMN02910262_01847"/>
<evidence type="ECO:0000313" key="5">
    <source>
        <dbReference type="Proteomes" id="UP000214760"/>
    </source>
</evidence>
<evidence type="ECO:0000256" key="1">
    <source>
        <dbReference type="SAM" id="MobiDB-lite"/>
    </source>
</evidence>
<evidence type="ECO:0000313" key="3">
    <source>
        <dbReference type="EMBL" id="SFR81633.1"/>
    </source>
</evidence>
<dbReference type="EMBL" id="FOZC01000010">
    <property type="protein sequence ID" value="SFR81633.1"/>
    <property type="molecule type" value="Genomic_DNA"/>
</dbReference>
<evidence type="ECO:0000313" key="4">
    <source>
        <dbReference type="Proteomes" id="UP000199820"/>
    </source>
</evidence>
<feature type="compositionally biased region" description="Acidic residues" evidence="1">
    <location>
        <begin position="40"/>
        <end position="71"/>
    </location>
</feature>
<proteinExistence type="predicted"/>
<sequence length="71" mass="8141">MKRKGLFDFGFNDLNRDGNISPMETAFGMQVMDEIFGSSEDGDSDECDDESEDFDDDDMDKEFESDDDFDN</sequence>
<gene>
    <name evidence="3" type="ORF">SAMN02910262_01847</name>
    <name evidence="2" type="ORF">SAMN04487771_105020</name>
</gene>
<reference evidence="4" key="2">
    <citation type="submission" date="2016-10" db="EMBL/GenBank/DDBJ databases">
        <authorList>
            <person name="Varghese N."/>
            <person name="Submissions S."/>
        </authorList>
    </citation>
    <scope>NUCLEOTIDE SEQUENCE [LARGE SCALE GENOMIC DNA]</scope>
    <source>
        <strain evidence="4">KH1P1</strain>
    </source>
</reference>
<protein>
    <submittedName>
        <fullName evidence="3">Uncharacterized protein</fullName>
    </submittedName>
</protein>
<dbReference type="Proteomes" id="UP000199820">
    <property type="component" value="Unassembled WGS sequence"/>
</dbReference>
<name>A0A1I6JRL7_9FIRM</name>
<evidence type="ECO:0000313" key="2">
    <source>
        <dbReference type="EMBL" id="SET83149.1"/>
    </source>
</evidence>
<dbReference type="RefSeq" id="WP_031473447.1">
    <property type="nucleotide sequence ID" value="NZ_FOIL01000050.1"/>
</dbReference>
<organism evidence="3 5">
    <name type="scientific">[Clostridium] aminophilum</name>
    <dbReference type="NCBI Taxonomy" id="1526"/>
    <lineage>
        <taxon>Bacteria</taxon>
        <taxon>Bacillati</taxon>
        <taxon>Bacillota</taxon>
        <taxon>Clostridia</taxon>
        <taxon>Lachnospirales</taxon>
        <taxon>Lachnospiraceae</taxon>
    </lineage>
</organism>
<reference evidence="3 5" key="1">
    <citation type="submission" date="2016-10" db="EMBL/GenBank/DDBJ databases">
        <authorList>
            <person name="de Groot N.N."/>
        </authorList>
    </citation>
    <scope>NUCLEOTIDE SEQUENCE [LARGE SCALE GENOMIC DNA]</scope>
    <source>
        <strain evidence="3 5">F</strain>
        <strain evidence="2">KH1P1</strain>
    </source>
</reference>
<dbReference type="EMBL" id="FOIL01000050">
    <property type="protein sequence ID" value="SET83149.1"/>
    <property type="molecule type" value="Genomic_DNA"/>
</dbReference>
<dbReference type="Proteomes" id="UP000214760">
    <property type="component" value="Unassembled WGS sequence"/>
</dbReference>
<keyword evidence="4" id="KW-1185">Reference proteome</keyword>
<accession>A0A1I6JRL7</accession>
<feature type="region of interest" description="Disordered" evidence="1">
    <location>
        <begin position="36"/>
        <end position="71"/>
    </location>
</feature>